<dbReference type="Pfam" id="PF05645">
    <property type="entry name" value="RNA_pol_Rpc82"/>
    <property type="match status" value="1"/>
</dbReference>
<keyword evidence="2" id="KW-0240">DNA-directed RNA polymerase</keyword>
<dbReference type="GO" id="GO:0006351">
    <property type="term" value="P:DNA-templated transcription"/>
    <property type="evidence" value="ECO:0007669"/>
    <property type="project" value="InterPro"/>
</dbReference>
<reference evidence="5" key="1">
    <citation type="submission" date="2022-07" db="EMBL/GenBank/DDBJ databases">
        <title>Phylogenomic reconstructions and comparative analyses of Kickxellomycotina fungi.</title>
        <authorList>
            <person name="Reynolds N.K."/>
            <person name="Stajich J.E."/>
            <person name="Barry K."/>
            <person name="Grigoriev I.V."/>
            <person name="Crous P."/>
            <person name="Smith M.E."/>
        </authorList>
    </citation>
    <scope>NUCLEOTIDE SEQUENCE</scope>
    <source>
        <strain evidence="5">IMI 214461</strain>
    </source>
</reference>
<keyword evidence="2" id="KW-0539">Nucleus</keyword>
<evidence type="ECO:0000259" key="3">
    <source>
        <dbReference type="Pfam" id="PF05645"/>
    </source>
</evidence>
<evidence type="ECO:0000256" key="2">
    <source>
        <dbReference type="RuleBase" id="RU367076"/>
    </source>
</evidence>
<comment type="subcellular location">
    <subcellularLocation>
        <location evidence="2">Nucleus</location>
    </subcellularLocation>
</comment>
<organism evidence="5 6">
    <name type="scientific">Coemansia thaxteri</name>
    <dbReference type="NCBI Taxonomy" id="2663907"/>
    <lineage>
        <taxon>Eukaryota</taxon>
        <taxon>Fungi</taxon>
        <taxon>Fungi incertae sedis</taxon>
        <taxon>Zoopagomycota</taxon>
        <taxon>Kickxellomycotina</taxon>
        <taxon>Kickxellomycetes</taxon>
        <taxon>Kickxellales</taxon>
        <taxon>Kickxellaceae</taxon>
        <taxon>Coemansia</taxon>
    </lineage>
</organism>
<name>A0A9W8ECF3_9FUNG</name>
<comment type="caution">
    <text evidence="5">The sequence shown here is derived from an EMBL/GenBank/DDBJ whole genome shotgun (WGS) entry which is preliminary data.</text>
</comment>
<dbReference type="AlphaFoldDB" id="A0A9W8ECF3"/>
<dbReference type="InterPro" id="IPR013197">
    <property type="entry name" value="RNA_pol_III_RPC82-rel_HTH"/>
</dbReference>
<dbReference type="OrthoDB" id="5578360at2759"/>
<gene>
    <name evidence="5" type="primary">RPC82_2</name>
    <name evidence="5" type="ORF">H4R26_006114</name>
</gene>
<feature type="domain" description="RNA polymerase III subunit RPC82-related helix-turn-helix" evidence="4">
    <location>
        <begin position="7"/>
        <end position="64"/>
    </location>
</feature>
<dbReference type="Pfam" id="PF08221">
    <property type="entry name" value="HTH_9"/>
    <property type="match status" value="1"/>
</dbReference>
<dbReference type="InterPro" id="IPR008806">
    <property type="entry name" value="RNA_pol_III_Rpc82_C"/>
</dbReference>
<evidence type="ECO:0000313" key="5">
    <source>
        <dbReference type="EMBL" id="KAJ1996654.1"/>
    </source>
</evidence>
<dbReference type="Proteomes" id="UP001150907">
    <property type="component" value="Unassembled WGS sequence"/>
</dbReference>
<dbReference type="InterPro" id="IPR036388">
    <property type="entry name" value="WH-like_DNA-bd_sf"/>
</dbReference>
<accession>A0A9W8ECF3</accession>
<feature type="non-terminal residue" evidence="5">
    <location>
        <position position="339"/>
    </location>
</feature>
<comment type="function">
    <text evidence="1 2">DNA-dependent RNA polymerase catalyzes the transcription of DNA into RNA using the four ribonucleoside triphosphates as substrates. Specific core component of RNA polymerase III which synthesizes small RNAs, such as 5S rRNA and tRNAs.</text>
</comment>
<evidence type="ECO:0000259" key="4">
    <source>
        <dbReference type="Pfam" id="PF08221"/>
    </source>
</evidence>
<comment type="subunit">
    <text evidence="2">Component of the RNA polymerase III (Pol III) complex consisting of 17 subunits.</text>
</comment>
<comment type="similarity">
    <text evidence="2">Belongs to the RNA polymerase beta chain family.</text>
</comment>
<evidence type="ECO:0000313" key="6">
    <source>
        <dbReference type="Proteomes" id="UP001150907"/>
    </source>
</evidence>
<protein>
    <recommendedName>
        <fullName evidence="2">DNA-directed RNA polymerase III subunit RPC3</fullName>
        <shortName evidence="2">RNA polymerase III subunit C3</shortName>
    </recommendedName>
</protein>
<evidence type="ECO:0000256" key="1">
    <source>
        <dbReference type="ARBA" id="ARBA00025127"/>
    </source>
</evidence>
<proteinExistence type="inferred from homology"/>
<sequence>MFTQQVSLCKQIVREHYGPIVEAVAAVLIHEGRQPLGLIIRQTKLSPRTVRNALAVLIQHSIATHSTCEKTARRDTYYSISLKNILRLQRAGLYLALVEERMGGDGLAVFRAIMVNGLMSIGGVREVLGVAQMGGAAKLKFNSVVAKLVRERFITAVTEQDTVTKVDRIMQLEDAEISKMTIPPTAKELLTIRRRIMEQEEEAYHSTTVVGIKRRASVDIEPAHSSKLLMSANGYGVAVDNSSFDAGQQQDHSNSQRPEAVDDELFFRAYYDRLDVFLRNQQIVNYFGDKYNAGAAAVAKCILRITEQHTRTCRVKVANDIPSSAIFQHIPPDIPLADS</sequence>
<keyword evidence="6" id="KW-1185">Reference proteome</keyword>
<dbReference type="GO" id="GO:0003697">
    <property type="term" value="F:single-stranded DNA binding"/>
    <property type="evidence" value="ECO:0007669"/>
    <property type="project" value="UniProtKB-UniRule"/>
</dbReference>
<dbReference type="EMBL" id="JANBQF010001716">
    <property type="protein sequence ID" value="KAJ1996654.1"/>
    <property type="molecule type" value="Genomic_DNA"/>
</dbReference>
<feature type="domain" description="RNA polymerase III Rpc82 C -terminal" evidence="3">
    <location>
        <begin position="147"/>
        <end position="336"/>
    </location>
</feature>
<keyword evidence="2" id="KW-0804">Transcription</keyword>
<dbReference type="GO" id="GO:0005666">
    <property type="term" value="C:RNA polymerase III complex"/>
    <property type="evidence" value="ECO:0007669"/>
    <property type="project" value="UniProtKB-UniRule"/>
</dbReference>
<dbReference type="PANTHER" id="PTHR12949:SF0">
    <property type="entry name" value="DNA-DIRECTED RNA POLYMERASE III SUBUNIT RPC3"/>
    <property type="match status" value="1"/>
</dbReference>
<dbReference type="Gene3D" id="1.10.10.10">
    <property type="entry name" value="Winged helix-like DNA-binding domain superfamily/Winged helix DNA-binding domain"/>
    <property type="match status" value="2"/>
</dbReference>
<dbReference type="InterPro" id="IPR039748">
    <property type="entry name" value="RPC3"/>
</dbReference>
<dbReference type="PANTHER" id="PTHR12949">
    <property type="entry name" value="RNA POLYMERASE III DNA DIRECTED -RELATED"/>
    <property type="match status" value="1"/>
</dbReference>